<protein>
    <submittedName>
        <fullName evidence="2">Sigma-70 family RNA polymerase sigma factor</fullName>
    </submittedName>
</protein>
<accession>A0AAW6E9S5</accession>
<comment type="caution">
    <text evidence="2">The sequence shown here is derived from an EMBL/GenBank/DDBJ whole genome shotgun (WGS) entry which is preliminary data.</text>
</comment>
<evidence type="ECO:0000313" key="2">
    <source>
        <dbReference type="EMBL" id="MDB8745842.1"/>
    </source>
</evidence>
<dbReference type="EMBL" id="JAQMLV010000021">
    <property type="protein sequence ID" value="MDB8745842.1"/>
    <property type="molecule type" value="Genomic_DNA"/>
</dbReference>
<name>A0AAW6E9S5_9FIRM</name>
<sequence>MSKNIVSVYDTITKRYVEIEVSEKIRTYYNRTQWNIDDNNKSFYKHEIQFSALKGNINGELENFQEFRTENDDVERRVIQNIKFEKLYSCLNELSEDERRLIFAIYFENKTENEVACFLHTTQQNINKKKRRILCKLNNFFKIAIKNGC</sequence>
<proteinExistence type="predicted"/>
<dbReference type="GO" id="GO:0006352">
    <property type="term" value="P:DNA-templated transcription initiation"/>
    <property type="evidence" value="ECO:0007669"/>
    <property type="project" value="InterPro"/>
</dbReference>
<dbReference type="InterPro" id="IPR013249">
    <property type="entry name" value="RNA_pol_sigma70_r4_t2"/>
</dbReference>
<dbReference type="InterPro" id="IPR013324">
    <property type="entry name" value="RNA_pol_sigma_r3/r4-like"/>
</dbReference>
<evidence type="ECO:0000259" key="1">
    <source>
        <dbReference type="Pfam" id="PF08281"/>
    </source>
</evidence>
<organism evidence="2 3">
    <name type="scientific">Ruminococcus bicirculans</name>
    <name type="common">ex Wegman et al. 2014</name>
    <dbReference type="NCBI Taxonomy" id="1160721"/>
    <lineage>
        <taxon>Bacteria</taxon>
        <taxon>Bacillati</taxon>
        <taxon>Bacillota</taxon>
        <taxon>Clostridia</taxon>
        <taxon>Eubacteriales</taxon>
        <taxon>Oscillospiraceae</taxon>
        <taxon>Ruminococcus</taxon>
    </lineage>
</organism>
<dbReference type="RefSeq" id="WP_195389002.1">
    <property type="nucleotide sequence ID" value="NZ_JADNGL010000020.1"/>
</dbReference>
<dbReference type="AlphaFoldDB" id="A0AAW6E9S5"/>
<reference evidence="2" key="1">
    <citation type="submission" date="2023-01" db="EMBL/GenBank/DDBJ databases">
        <title>Human gut microbiome strain richness.</title>
        <authorList>
            <person name="Chen-Liaw A."/>
        </authorList>
    </citation>
    <scope>NUCLEOTIDE SEQUENCE</scope>
    <source>
        <strain evidence="2">1001275st1_F4_1001275B_160808</strain>
    </source>
</reference>
<dbReference type="Gene3D" id="1.20.140.160">
    <property type="match status" value="1"/>
</dbReference>
<evidence type="ECO:0000313" key="3">
    <source>
        <dbReference type="Proteomes" id="UP001211015"/>
    </source>
</evidence>
<dbReference type="SUPFAM" id="SSF88659">
    <property type="entry name" value="Sigma3 and sigma4 domains of RNA polymerase sigma factors"/>
    <property type="match status" value="1"/>
</dbReference>
<feature type="domain" description="RNA polymerase sigma factor 70 region 4 type 2" evidence="1">
    <location>
        <begin position="85"/>
        <end position="134"/>
    </location>
</feature>
<dbReference type="Proteomes" id="UP001211015">
    <property type="component" value="Unassembled WGS sequence"/>
</dbReference>
<gene>
    <name evidence="2" type="ORF">PNU62_12505</name>
</gene>
<dbReference type="GO" id="GO:0016987">
    <property type="term" value="F:sigma factor activity"/>
    <property type="evidence" value="ECO:0007669"/>
    <property type="project" value="InterPro"/>
</dbReference>
<dbReference type="GO" id="GO:0003677">
    <property type="term" value="F:DNA binding"/>
    <property type="evidence" value="ECO:0007669"/>
    <property type="project" value="InterPro"/>
</dbReference>
<dbReference type="Pfam" id="PF08281">
    <property type="entry name" value="Sigma70_r4_2"/>
    <property type="match status" value="1"/>
</dbReference>